<protein>
    <submittedName>
        <fullName evidence="2">Tat pathway signal sequence domain protein</fullName>
    </submittedName>
</protein>
<feature type="chain" id="PRO_5043818080" evidence="1">
    <location>
        <begin position="29"/>
        <end position="228"/>
    </location>
</feature>
<evidence type="ECO:0000313" key="2">
    <source>
        <dbReference type="EMBL" id="XCM83168.1"/>
    </source>
</evidence>
<gene>
    <name evidence="2" type="ORF">ABWK59_31725</name>
</gene>
<dbReference type="InterPro" id="IPR006311">
    <property type="entry name" value="TAT_signal"/>
</dbReference>
<dbReference type="AlphaFoldDB" id="A0AAU8K562"/>
<accession>A0AAU8K562</accession>
<dbReference type="EMBL" id="CP159872">
    <property type="protein sequence ID" value="XCM83168.1"/>
    <property type="molecule type" value="Genomic_DNA"/>
</dbReference>
<organism evidence="2">
    <name type="scientific">Kitasatospora camelliae</name>
    <dbReference type="NCBI Taxonomy" id="3156397"/>
    <lineage>
        <taxon>Bacteria</taxon>
        <taxon>Bacillati</taxon>
        <taxon>Actinomycetota</taxon>
        <taxon>Actinomycetes</taxon>
        <taxon>Kitasatosporales</taxon>
        <taxon>Streptomycetaceae</taxon>
        <taxon>Kitasatospora</taxon>
    </lineage>
</organism>
<sequence length="228" mass="22203">MRIRRSLGGIAAAATLLTAFAAASPAQAAGPGLAPAVLTHGSAGGTDVAVGDVLTADLVAGSHATFYSSASGTSGVKCATSSFSATVTENPAAPGVAVERLDTHTFGSCTSNVAGVLGVQSITVNNLPYTNAVSDGPGNPVTLSPSGTAPLQTTVVLRTLLGTINCVYRAPGSISGSVAAGTGALSFANQAFAKASGSSLCFATGYFSATYGPVVDSSVPGSPQVYVN</sequence>
<dbReference type="PROSITE" id="PS51318">
    <property type="entry name" value="TAT"/>
    <property type="match status" value="1"/>
</dbReference>
<feature type="signal peptide" evidence="1">
    <location>
        <begin position="1"/>
        <end position="28"/>
    </location>
</feature>
<keyword evidence="1" id="KW-0732">Signal</keyword>
<reference evidence="2" key="1">
    <citation type="submission" date="2024-06" db="EMBL/GenBank/DDBJ databases">
        <title>The genome sequences of Kitasatospora sp. strain HUAS MG31.</title>
        <authorList>
            <person name="Mo P."/>
        </authorList>
    </citation>
    <scope>NUCLEOTIDE SEQUENCE</scope>
    <source>
        <strain evidence="2">HUAS MG31</strain>
    </source>
</reference>
<name>A0AAU8K562_9ACTN</name>
<dbReference type="RefSeq" id="WP_354644103.1">
    <property type="nucleotide sequence ID" value="NZ_CP159872.1"/>
</dbReference>
<dbReference type="KEGG" id="kcm:ABWK59_31725"/>
<proteinExistence type="predicted"/>
<evidence type="ECO:0000256" key="1">
    <source>
        <dbReference type="SAM" id="SignalP"/>
    </source>
</evidence>